<dbReference type="GO" id="GO:0016020">
    <property type="term" value="C:membrane"/>
    <property type="evidence" value="ECO:0007669"/>
    <property type="project" value="TreeGrafter"/>
</dbReference>
<name>A0A4Q4SXN9_9PEZI</name>
<dbReference type="PANTHER" id="PTHR43341:SF37">
    <property type="entry name" value="AMINO ACID TRANSPORTER (EUROFUNG)"/>
    <property type="match status" value="1"/>
</dbReference>
<dbReference type="Gene3D" id="1.20.1740.10">
    <property type="entry name" value="Amino acid/polyamine transporter I"/>
    <property type="match status" value="1"/>
</dbReference>
<dbReference type="STRING" id="155417.A0A4Q4SXN9"/>
<keyword evidence="2" id="KW-1185">Reference proteome</keyword>
<dbReference type="GO" id="GO:0015171">
    <property type="term" value="F:amino acid transmembrane transporter activity"/>
    <property type="evidence" value="ECO:0007669"/>
    <property type="project" value="TreeGrafter"/>
</dbReference>
<reference evidence="1 2" key="1">
    <citation type="submission" date="2018-06" db="EMBL/GenBank/DDBJ databases">
        <title>Complete Genomes of Monosporascus.</title>
        <authorList>
            <person name="Robinson A.J."/>
            <person name="Natvig D.O."/>
        </authorList>
    </citation>
    <scope>NUCLEOTIDE SEQUENCE [LARGE SCALE GENOMIC DNA]</scope>
    <source>
        <strain evidence="1 2">CBS 110550</strain>
    </source>
</reference>
<dbReference type="PANTHER" id="PTHR43341">
    <property type="entry name" value="AMINO ACID PERMEASE"/>
    <property type="match status" value="1"/>
</dbReference>
<protein>
    <recommendedName>
        <fullName evidence="3">Amino acid permease/ SLC12A domain-containing protein</fullName>
    </recommendedName>
</protein>
<sequence>MDIKQTPPGVTACQARHKAAAGVYEKWNSTAGDVYVGDHGVDTELGRLLRNHRVAMIALRSSLGVGLWLGSGTSPTSGGLAGIFLGYLLAESLIWCISHSIGKLANPAAAFALGWPSWLSYCITIANELQAANNSI</sequence>
<dbReference type="Proteomes" id="UP000293360">
    <property type="component" value="Unassembled WGS sequence"/>
</dbReference>
<organism evidence="1 2">
    <name type="scientific">Monosporascus ibericus</name>
    <dbReference type="NCBI Taxonomy" id="155417"/>
    <lineage>
        <taxon>Eukaryota</taxon>
        <taxon>Fungi</taxon>
        <taxon>Dikarya</taxon>
        <taxon>Ascomycota</taxon>
        <taxon>Pezizomycotina</taxon>
        <taxon>Sordariomycetes</taxon>
        <taxon>Xylariomycetidae</taxon>
        <taxon>Xylariales</taxon>
        <taxon>Xylariales incertae sedis</taxon>
        <taxon>Monosporascus</taxon>
    </lineage>
</organism>
<dbReference type="InterPro" id="IPR050524">
    <property type="entry name" value="APC_YAT"/>
</dbReference>
<proteinExistence type="predicted"/>
<accession>A0A4Q4SXN9</accession>
<evidence type="ECO:0008006" key="3">
    <source>
        <dbReference type="Google" id="ProtNLM"/>
    </source>
</evidence>
<evidence type="ECO:0000313" key="1">
    <source>
        <dbReference type="EMBL" id="RYO90892.1"/>
    </source>
</evidence>
<gene>
    <name evidence="1" type="ORF">DL764_008372</name>
</gene>
<dbReference type="OrthoDB" id="3900342at2759"/>
<comment type="caution">
    <text evidence="1">The sequence shown here is derived from an EMBL/GenBank/DDBJ whole genome shotgun (WGS) entry which is preliminary data.</text>
</comment>
<dbReference type="EMBL" id="QJNU01000645">
    <property type="protein sequence ID" value="RYO90892.1"/>
    <property type="molecule type" value="Genomic_DNA"/>
</dbReference>
<evidence type="ECO:0000313" key="2">
    <source>
        <dbReference type="Proteomes" id="UP000293360"/>
    </source>
</evidence>
<dbReference type="AlphaFoldDB" id="A0A4Q4SXN9"/>